<keyword evidence="3" id="KW-1185">Reference proteome</keyword>
<reference evidence="3" key="1">
    <citation type="journal article" date="2019" name="Int. J. Syst. Evol. Microbiol.">
        <title>The Global Catalogue of Microorganisms (GCM) 10K type strain sequencing project: providing services to taxonomists for standard genome sequencing and annotation.</title>
        <authorList>
            <consortium name="The Broad Institute Genomics Platform"/>
            <consortium name="The Broad Institute Genome Sequencing Center for Infectious Disease"/>
            <person name="Wu L."/>
            <person name="Ma J."/>
        </authorList>
    </citation>
    <scope>NUCLEOTIDE SEQUENCE [LARGE SCALE GENOMIC DNA]</scope>
    <source>
        <strain evidence="3">KCTC 42805</strain>
    </source>
</reference>
<proteinExistence type="predicted"/>
<accession>A0ABW5M185</accession>
<keyword evidence="2" id="KW-0560">Oxidoreductase</keyword>
<dbReference type="SUPFAM" id="SSF51197">
    <property type="entry name" value="Clavaminate synthase-like"/>
    <property type="match status" value="1"/>
</dbReference>
<keyword evidence="2" id="KW-0223">Dioxygenase</keyword>
<dbReference type="RefSeq" id="WP_381519745.1">
    <property type="nucleotide sequence ID" value="NZ_JBHULN010000002.1"/>
</dbReference>
<dbReference type="GO" id="GO:0051213">
    <property type="term" value="F:dioxygenase activity"/>
    <property type="evidence" value="ECO:0007669"/>
    <property type="project" value="UniProtKB-KW"/>
</dbReference>
<dbReference type="EMBL" id="JBHULN010000002">
    <property type="protein sequence ID" value="MFD2569908.1"/>
    <property type="molecule type" value="Genomic_DNA"/>
</dbReference>
<dbReference type="InterPro" id="IPR008775">
    <property type="entry name" value="Phytyl_CoA_dOase-like"/>
</dbReference>
<evidence type="ECO:0000313" key="3">
    <source>
        <dbReference type="Proteomes" id="UP001597469"/>
    </source>
</evidence>
<dbReference type="PANTHER" id="PTHR20883:SF48">
    <property type="entry name" value="ECTOINE DIOXYGENASE"/>
    <property type="match status" value="1"/>
</dbReference>
<dbReference type="Proteomes" id="UP001597469">
    <property type="component" value="Unassembled WGS sequence"/>
</dbReference>
<sequence>MFRRARAELAENGFTILPGVFDNATVQCLINTIDQASIDSSNARATAHLFAIRNLLQEVPSLARLLWTSPINHLLDAVTGEGTNCIRAVYFDKPAGSNWVVPWHQDLHISVDRQESVSQWINWNHRHGPWSVQPSADYLESIYTIRIHLDDCDASNGALKVIPASHKLGILPEATIRALDKSQATICTVPKGGVLIMQPLLVHASGKSVSQAHRRVIHLELTDRSLPNGLQWREFLSRSANSVQSQLTTS</sequence>
<dbReference type="Pfam" id="PF05721">
    <property type="entry name" value="PhyH"/>
    <property type="match status" value="1"/>
</dbReference>
<evidence type="ECO:0000256" key="1">
    <source>
        <dbReference type="ARBA" id="ARBA00001954"/>
    </source>
</evidence>
<dbReference type="PANTHER" id="PTHR20883">
    <property type="entry name" value="PHYTANOYL-COA DIOXYGENASE DOMAIN CONTAINING 1"/>
    <property type="match status" value="1"/>
</dbReference>
<name>A0ABW5M185_9BACT</name>
<comment type="caution">
    <text evidence="2">The sequence shown here is derived from an EMBL/GenBank/DDBJ whole genome shotgun (WGS) entry which is preliminary data.</text>
</comment>
<organism evidence="2 3">
    <name type="scientific">Spirosoma soli</name>
    <dbReference type="NCBI Taxonomy" id="1770529"/>
    <lineage>
        <taxon>Bacteria</taxon>
        <taxon>Pseudomonadati</taxon>
        <taxon>Bacteroidota</taxon>
        <taxon>Cytophagia</taxon>
        <taxon>Cytophagales</taxon>
        <taxon>Cytophagaceae</taxon>
        <taxon>Spirosoma</taxon>
    </lineage>
</organism>
<comment type="cofactor">
    <cofactor evidence="1">
        <name>Fe(2+)</name>
        <dbReference type="ChEBI" id="CHEBI:29033"/>
    </cofactor>
</comment>
<protein>
    <submittedName>
        <fullName evidence="2">Phytanoyl-CoA dioxygenase family protein</fullName>
    </submittedName>
</protein>
<evidence type="ECO:0000313" key="2">
    <source>
        <dbReference type="EMBL" id="MFD2569908.1"/>
    </source>
</evidence>
<dbReference type="Gene3D" id="2.60.120.620">
    <property type="entry name" value="q2cbj1_9rhob like domain"/>
    <property type="match status" value="1"/>
</dbReference>
<gene>
    <name evidence="2" type="ORF">ACFSUS_04635</name>
</gene>